<dbReference type="Pfam" id="PF00931">
    <property type="entry name" value="NB-ARC"/>
    <property type="match status" value="1"/>
</dbReference>
<evidence type="ECO:0000256" key="3">
    <source>
        <dbReference type="ARBA" id="ARBA00022741"/>
    </source>
</evidence>
<dbReference type="OMA" id="CHSESCT"/>
<keyword evidence="2" id="KW-0677">Repeat</keyword>
<evidence type="ECO:0000259" key="7">
    <source>
        <dbReference type="Pfam" id="PF18052"/>
    </source>
</evidence>
<dbReference type="InterPro" id="IPR002182">
    <property type="entry name" value="NB-ARC"/>
</dbReference>
<dbReference type="GO" id="GO:0043531">
    <property type="term" value="F:ADP binding"/>
    <property type="evidence" value="ECO:0007669"/>
    <property type="project" value="InterPro"/>
</dbReference>
<dbReference type="Gene3D" id="3.80.10.10">
    <property type="entry name" value="Ribonuclease Inhibitor"/>
    <property type="match status" value="4"/>
</dbReference>
<keyword evidence="11" id="KW-1185">Reference proteome</keyword>
<dbReference type="SUPFAM" id="SSF52058">
    <property type="entry name" value="L domain-like"/>
    <property type="match status" value="1"/>
</dbReference>
<dbReference type="InterPro" id="IPR036388">
    <property type="entry name" value="WH-like_DNA-bd_sf"/>
</dbReference>
<reference evidence="10 11" key="1">
    <citation type="journal article" date="2018" name="Nat. Genet.">
        <title>The Rosa genome provides new insights in the design of modern roses.</title>
        <authorList>
            <person name="Bendahmane M."/>
        </authorList>
    </citation>
    <scope>NUCLEOTIDE SEQUENCE [LARGE SCALE GENOMIC DNA]</scope>
    <source>
        <strain evidence="11">cv. Old Blush</strain>
    </source>
</reference>
<proteinExistence type="predicted"/>
<keyword evidence="4" id="KW-0611">Plant defense</keyword>
<dbReference type="InterPro" id="IPR058922">
    <property type="entry name" value="WHD_DRP"/>
</dbReference>
<dbReference type="InterPro" id="IPR042197">
    <property type="entry name" value="Apaf_helical"/>
</dbReference>
<dbReference type="PANTHER" id="PTHR36766">
    <property type="entry name" value="PLANT BROAD-SPECTRUM MILDEW RESISTANCE PROTEIN RPW8"/>
    <property type="match status" value="1"/>
</dbReference>
<gene>
    <name evidence="10" type="ORF">RchiOBHm_Chr6g0269201</name>
</gene>
<feature type="domain" description="Disease resistance N-terminal" evidence="7">
    <location>
        <begin position="10"/>
        <end position="99"/>
    </location>
</feature>
<keyword evidence="1" id="KW-0433">Leucine-rich repeat</keyword>
<feature type="domain" description="Disease resistance protein winged helix" evidence="8">
    <location>
        <begin position="443"/>
        <end position="515"/>
    </location>
</feature>
<dbReference type="STRING" id="74649.A0A2P6PQD2"/>
<keyword evidence="3" id="KW-0547">Nucleotide-binding</keyword>
<dbReference type="InterPro" id="IPR027417">
    <property type="entry name" value="P-loop_NTPase"/>
</dbReference>
<evidence type="ECO:0000313" key="10">
    <source>
        <dbReference type="EMBL" id="PRQ24147.1"/>
    </source>
</evidence>
<dbReference type="SUPFAM" id="SSF52047">
    <property type="entry name" value="RNI-like"/>
    <property type="match status" value="1"/>
</dbReference>
<dbReference type="PRINTS" id="PR00364">
    <property type="entry name" value="DISEASERSIST"/>
</dbReference>
<dbReference type="SUPFAM" id="SSF52540">
    <property type="entry name" value="P-loop containing nucleoside triphosphate hydrolases"/>
    <property type="match status" value="1"/>
</dbReference>
<dbReference type="EMBL" id="PDCK01000044">
    <property type="protein sequence ID" value="PRQ24147.1"/>
    <property type="molecule type" value="Genomic_DNA"/>
</dbReference>
<evidence type="ECO:0000259" key="6">
    <source>
        <dbReference type="Pfam" id="PF00931"/>
    </source>
</evidence>
<dbReference type="GO" id="GO:0006952">
    <property type="term" value="P:defense response"/>
    <property type="evidence" value="ECO:0007669"/>
    <property type="project" value="UniProtKB-KW"/>
</dbReference>
<dbReference type="Pfam" id="PF25019">
    <property type="entry name" value="LRR_R13L1-DRL21"/>
    <property type="match status" value="1"/>
</dbReference>
<dbReference type="Pfam" id="PF23559">
    <property type="entry name" value="WHD_DRP"/>
    <property type="match status" value="1"/>
</dbReference>
<dbReference type="InterPro" id="IPR041118">
    <property type="entry name" value="Rx_N"/>
</dbReference>
<dbReference type="Gene3D" id="1.10.10.10">
    <property type="entry name" value="Winged helix-like DNA-binding domain superfamily/Winged helix DNA-binding domain"/>
    <property type="match status" value="1"/>
</dbReference>
<sequence length="1208" mass="136335">MEAAASIVLSPALQVLFDRLASPLLERTADIFGFKDNLRSLRHALSRAQATLEDAEEQQFTSKAIRLWLSDLKNAALDAQDLLDFFIAHETVEKQTGKDVPLVMLTASNHPDNVRKVLQALELSLSEGFPLLSVRDPALPRMADRRCDNRETSPFFVDSKIYGRDDDKDRLVQLLLSSAATSQVSQREYGCVAACVPIIGIGGIGKTTLAQLTYNDKSIIQHFNLRVWISVSTVFSVKHILQTILTSATKDECKLSKIRSMENCSIDWMIYRLKDLLYESLHNKRYLIVLDDVWTEDQDDWDKLRPLFTAGLDGCKIIVTTRSKKIPFMMDFPNYPYHLKGLAEDDCWALFKHRAFGLGEEAKYPNLVLISKQIVKKCGGVPLAAKSLGSAMRLKRQERQWLFMRDCELWKLDASQHKVLPALMLSYHHLPSHLRQCFEFCSLFPKYYEFKKQRLIHLWMAGGLILQEGNKRPEDIGDEYFDDLLWMSFFEEAEQCDCGSTAIAYKMIDIIHDLARYVAGKEYVILEHGLSLHSPTQIRHSSLVPKGEITIPEALYEAEHLRSLLVIGGFGTFNNQSKLFSSFVYLRMLDLKRCDIDDLPRSLGGLICLRYLDMSYTRISMLPQSTSNLCLLQTLNLVGCGHLKALPFLGNMINLRHLNITGCNRLNEMPFGIQRLLQLQILPLCVVSRNQRALTMLEHLNLYGELNITYLENTRSPDEAQSARLNMKENLESVGLHWGSQPLDQSFPRLLGKSQRDVVMSSSHVAPQLCKRAEEVLDGLQPHNNLKKLVINGYPGIRFADWALPKMLITVDLINCTNCQHLPALGNLSLLKTLYMHGMDGVKCIGTEFYGDGTDVRFPSLEELSLSHFPNLEQWSCADDGNAFPHLSKLTVRSCPKLQQISLSQSLQHLELRDCNPTLMCIENLTLLSVLVIEKIPELTSLPEGLFVSTRLSSLEILSCPKLRSLPMKMGNLTALKSLTIRWCEELSTLPQSIEDLKALESLEISNCNNIISMPDGGIAGLSSLRTLSIENCNNLISLSSSLENLTFLEHLVIMYCPNLTSFPEGTGAQTLSALRSLTILGCPWFDSLPNELQNLRTLQCLEIGGCPNLTALPDWFEKLDSLRSLTICDCPNLMVLPPCLTLLTKLQHLSIQDCPQLEERCRWGIGEDWFKIAHVPHRYIGPSQVTEVGPSIIHVGIRIMPRAVHYP</sequence>
<dbReference type="GO" id="GO:0016787">
    <property type="term" value="F:hydrolase activity"/>
    <property type="evidence" value="ECO:0007669"/>
    <property type="project" value="UniProtKB-KW"/>
</dbReference>
<accession>A0A2P6PQD2</accession>
<evidence type="ECO:0000256" key="5">
    <source>
        <dbReference type="ARBA" id="ARBA00022840"/>
    </source>
</evidence>
<protein>
    <submittedName>
        <fullName evidence="10">Putative P-loop containing nucleoside triphosphate hydrolase, leucine-rich repeat domain, L</fullName>
    </submittedName>
</protein>
<dbReference type="Gene3D" id="3.40.50.300">
    <property type="entry name" value="P-loop containing nucleotide triphosphate hydrolases"/>
    <property type="match status" value="1"/>
</dbReference>
<evidence type="ECO:0000256" key="1">
    <source>
        <dbReference type="ARBA" id="ARBA00022614"/>
    </source>
</evidence>
<dbReference type="Gene3D" id="1.20.5.4130">
    <property type="match status" value="1"/>
</dbReference>
<dbReference type="Gramene" id="PRQ24147">
    <property type="protein sequence ID" value="PRQ24147"/>
    <property type="gene ID" value="RchiOBHm_Chr6g0269201"/>
</dbReference>
<comment type="caution">
    <text evidence="10">The sequence shown here is derived from an EMBL/GenBank/DDBJ whole genome shotgun (WGS) entry which is preliminary data.</text>
</comment>
<dbReference type="GO" id="GO:0051707">
    <property type="term" value="P:response to other organism"/>
    <property type="evidence" value="ECO:0007669"/>
    <property type="project" value="UniProtKB-ARBA"/>
</dbReference>
<evidence type="ECO:0000256" key="2">
    <source>
        <dbReference type="ARBA" id="ARBA00022737"/>
    </source>
</evidence>
<dbReference type="Proteomes" id="UP000238479">
    <property type="component" value="Chromosome 6"/>
</dbReference>
<evidence type="ECO:0000259" key="9">
    <source>
        <dbReference type="Pfam" id="PF25019"/>
    </source>
</evidence>
<evidence type="ECO:0000313" key="11">
    <source>
        <dbReference type="Proteomes" id="UP000238479"/>
    </source>
</evidence>
<feature type="domain" description="NB-ARC" evidence="6">
    <location>
        <begin position="195"/>
        <end position="356"/>
    </location>
</feature>
<feature type="domain" description="R13L1/DRL21-like LRR repeat region" evidence="9">
    <location>
        <begin position="695"/>
        <end position="839"/>
    </location>
</feature>
<dbReference type="Pfam" id="PF18052">
    <property type="entry name" value="Rx_N"/>
    <property type="match status" value="1"/>
</dbReference>
<dbReference type="InterPro" id="IPR032675">
    <property type="entry name" value="LRR_dom_sf"/>
</dbReference>
<organism evidence="10 11">
    <name type="scientific">Rosa chinensis</name>
    <name type="common">China rose</name>
    <dbReference type="NCBI Taxonomy" id="74649"/>
    <lineage>
        <taxon>Eukaryota</taxon>
        <taxon>Viridiplantae</taxon>
        <taxon>Streptophyta</taxon>
        <taxon>Embryophyta</taxon>
        <taxon>Tracheophyta</taxon>
        <taxon>Spermatophyta</taxon>
        <taxon>Magnoliopsida</taxon>
        <taxon>eudicotyledons</taxon>
        <taxon>Gunneridae</taxon>
        <taxon>Pentapetalae</taxon>
        <taxon>rosids</taxon>
        <taxon>fabids</taxon>
        <taxon>Rosales</taxon>
        <taxon>Rosaceae</taxon>
        <taxon>Rosoideae</taxon>
        <taxon>Rosoideae incertae sedis</taxon>
        <taxon>Rosa</taxon>
    </lineage>
</organism>
<dbReference type="GO" id="GO:0005524">
    <property type="term" value="F:ATP binding"/>
    <property type="evidence" value="ECO:0007669"/>
    <property type="project" value="UniProtKB-KW"/>
</dbReference>
<keyword evidence="5" id="KW-0067">ATP-binding</keyword>
<name>A0A2P6PQD2_ROSCH</name>
<keyword evidence="10" id="KW-0378">Hydrolase</keyword>
<dbReference type="Gene3D" id="1.10.8.430">
    <property type="entry name" value="Helical domain of apoptotic protease-activating factors"/>
    <property type="match status" value="1"/>
</dbReference>
<dbReference type="AlphaFoldDB" id="A0A2P6PQD2"/>
<dbReference type="InterPro" id="IPR056789">
    <property type="entry name" value="LRR_R13L1-DRL21"/>
</dbReference>
<dbReference type="PANTHER" id="PTHR36766:SF59">
    <property type="entry name" value="DISEASE RESISTANCE PROTEIN RGA2-LIKE"/>
    <property type="match status" value="1"/>
</dbReference>
<evidence type="ECO:0000256" key="4">
    <source>
        <dbReference type="ARBA" id="ARBA00022821"/>
    </source>
</evidence>
<evidence type="ECO:0000259" key="8">
    <source>
        <dbReference type="Pfam" id="PF23559"/>
    </source>
</evidence>